<feature type="compositionally biased region" description="Low complexity" evidence="1">
    <location>
        <begin position="515"/>
        <end position="524"/>
    </location>
</feature>
<evidence type="ECO:0000313" key="4">
    <source>
        <dbReference type="Proteomes" id="UP001162164"/>
    </source>
</evidence>
<feature type="compositionally biased region" description="Basic and acidic residues" evidence="1">
    <location>
        <begin position="433"/>
        <end position="443"/>
    </location>
</feature>
<evidence type="ECO:0000259" key="2">
    <source>
        <dbReference type="Pfam" id="PF15950"/>
    </source>
</evidence>
<feature type="compositionally biased region" description="Polar residues" evidence="1">
    <location>
        <begin position="487"/>
        <end position="497"/>
    </location>
</feature>
<feature type="region of interest" description="Disordered" evidence="1">
    <location>
        <begin position="408"/>
        <end position="471"/>
    </location>
</feature>
<gene>
    <name evidence="3" type="ORF">NQ317_010754</name>
</gene>
<keyword evidence="4" id="KW-1185">Reference proteome</keyword>
<name>A0ABQ9J7V5_9CUCU</name>
<feature type="compositionally biased region" description="Polar residues" evidence="1">
    <location>
        <begin position="622"/>
        <end position="643"/>
    </location>
</feature>
<dbReference type="PANTHER" id="PTHR39072:SF3">
    <property type="entry name" value="RE48511P"/>
    <property type="match status" value="1"/>
</dbReference>
<feature type="compositionally biased region" description="Low complexity" evidence="1">
    <location>
        <begin position="543"/>
        <end position="553"/>
    </location>
</feature>
<dbReference type="Pfam" id="PF15950">
    <property type="entry name" value="DUF4758"/>
    <property type="match status" value="1"/>
</dbReference>
<reference evidence="3" key="1">
    <citation type="journal article" date="2023" name="Insect Mol. Biol.">
        <title>Genome sequencing provides insights into the evolution of gene families encoding plant cell wall-degrading enzymes in longhorned beetles.</title>
        <authorList>
            <person name="Shin N.R."/>
            <person name="Okamura Y."/>
            <person name="Kirsch R."/>
            <person name="Pauchet Y."/>
        </authorList>
    </citation>
    <scope>NUCLEOTIDE SEQUENCE</scope>
    <source>
        <strain evidence="3">MMC_N1</strain>
    </source>
</reference>
<feature type="compositionally biased region" description="Low complexity" evidence="1">
    <location>
        <begin position="568"/>
        <end position="577"/>
    </location>
</feature>
<feature type="region of interest" description="Disordered" evidence="1">
    <location>
        <begin position="590"/>
        <end position="671"/>
    </location>
</feature>
<feature type="region of interest" description="Disordered" evidence="1">
    <location>
        <begin position="485"/>
        <end position="577"/>
    </location>
</feature>
<comment type="caution">
    <text evidence="3">The sequence shown here is derived from an EMBL/GenBank/DDBJ whole genome shotgun (WGS) entry which is preliminary data.</text>
</comment>
<sequence length="1114" mass="121083">MALGGSTQVTCLGSGVACDVYPSSNKIGRIKREDVPKKQTIDYSNSELKKVLTYYFVSVAVVQCSQGPVFVKPDAAPIIIHSTAANQANYVTQTVYGFLDFTTTIGNTVMVFSPQSAALSPPDPPKDLSSNNIIETKPIVQEKKIEIKPSKTQTPVNKKSADVTKKVKVVEGKSTVTQPPIIVSKVQVVEAPSSKLNKKQSIITKVEVVGGPTVEPVVATKVKINNKEATSVVSSVVQVKSDEEPALVIGNNNIGDPDYDFLSRQPSEVVEETYKVINLKPSSKFHLKHRNTAEAKKAAATKRSDGAHPTGLVTKLGGTVVKDGVTTVHETSVIGTYISGKYAQVLQSTSHIVNNPKGKINPSASLRILKTAAPSLGKGNKHHRHLDPTPAGAINEESSLPVEALFNSQNSIKSTRKPNGPGGSFKRFKNRHKEPDVADENKEPATPQPSYKKSQKRNQGNSRSSNMKRGQHVITLALTHVNKYRHNTPSSQSSQKFGRSRPRKTTTPSVHSEETTTATPSGTTKRYSNRRNKQGRAPPPPSSESSQNNNNNSGGFSRRGYKPRLQTSSVEQAGSASSSLYKFKLNRSPGRWQYTTTSKPRVTIRKQNNNDESANNNNDASGTTASSPKETSPQINDVVTPQARSDDVDSLEGSESIASIIDDESSTENKLDTPAFPIETIKVEISTPPDFTNIYYEIATIKSPYTFQVGSVKNTRYVTVTSTFEKSLESTPDPTPTKGGEPLTENILATSSNYGKDNNFLDSSIATLPPIYLASDMETPPLETLTETFSTTQTMLKTHILPVVRHGNDTTSSTLVQTYLVTRMVTATKTLPPMDAYDFNPSKTLKEFNSRLDEAGSELHLELEFGDQNDNDEYQIRKAAFSDLDLANIGSNFDLSDVDKAKLLERHLRPKKDQVPQPKPVTDLSQQALGPDQLQQLALLRLLNPAAAQGQVITTSKPILKVETVYETHILPVTQGQNTILSTISKIKGTFTKTDYEFGTSTIAPGLPVPQIPQIPQLPQLPQIPQINPFLPQPQPQFAVTSSPVVQSTMVTQTNSKILKLTFGAKTTQTTVYSTVIVPTLVTSYMTASVPVAPTAAFPGYFPAPYPAGYPYVG</sequence>
<feature type="domain" description="DUF4758" evidence="2">
    <location>
        <begin position="246"/>
        <end position="350"/>
    </location>
</feature>
<accession>A0ABQ9J7V5</accession>
<feature type="compositionally biased region" description="Low complexity" evidence="1">
    <location>
        <begin position="610"/>
        <end position="621"/>
    </location>
</feature>
<feature type="region of interest" description="Disordered" evidence="1">
    <location>
        <begin position="375"/>
        <end position="394"/>
    </location>
</feature>
<dbReference type="EMBL" id="JAPWTJ010001110">
    <property type="protein sequence ID" value="KAJ8973802.1"/>
    <property type="molecule type" value="Genomic_DNA"/>
</dbReference>
<dbReference type="PANTHER" id="PTHR39072">
    <property type="entry name" value="RE48511P"/>
    <property type="match status" value="1"/>
</dbReference>
<feature type="compositionally biased region" description="Polar residues" evidence="1">
    <location>
        <begin position="448"/>
        <end position="468"/>
    </location>
</feature>
<proteinExistence type="predicted"/>
<protein>
    <recommendedName>
        <fullName evidence="2">DUF4758 domain-containing protein</fullName>
    </recommendedName>
</protein>
<organism evidence="3 4">
    <name type="scientific">Molorchus minor</name>
    <dbReference type="NCBI Taxonomy" id="1323400"/>
    <lineage>
        <taxon>Eukaryota</taxon>
        <taxon>Metazoa</taxon>
        <taxon>Ecdysozoa</taxon>
        <taxon>Arthropoda</taxon>
        <taxon>Hexapoda</taxon>
        <taxon>Insecta</taxon>
        <taxon>Pterygota</taxon>
        <taxon>Neoptera</taxon>
        <taxon>Endopterygota</taxon>
        <taxon>Coleoptera</taxon>
        <taxon>Polyphaga</taxon>
        <taxon>Cucujiformia</taxon>
        <taxon>Chrysomeloidea</taxon>
        <taxon>Cerambycidae</taxon>
        <taxon>Lamiinae</taxon>
        <taxon>Monochamini</taxon>
        <taxon>Molorchus</taxon>
    </lineage>
</organism>
<evidence type="ECO:0000256" key="1">
    <source>
        <dbReference type="SAM" id="MobiDB-lite"/>
    </source>
</evidence>
<dbReference type="InterPro" id="IPR031866">
    <property type="entry name" value="DUF4758"/>
</dbReference>
<evidence type="ECO:0000313" key="3">
    <source>
        <dbReference type="EMBL" id="KAJ8973802.1"/>
    </source>
</evidence>
<dbReference type="Proteomes" id="UP001162164">
    <property type="component" value="Unassembled WGS sequence"/>
</dbReference>